<dbReference type="PIRSF" id="PIRSF005690">
    <property type="entry name" value="GerBA"/>
    <property type="match status" value="1"/>
</dbReference>
<dbReference type="RefSeq" id="WP_200965916.1">
    <property type="nucleotide sequence ID" value="NZ_BMAQ01000006.1"/>
</dbReference>
<proteinExistence type="inferred from homology"/>
<dbReference type="EMBL" id="BMAQ01000006">
    <property type="protein sequence ID" value="GFR37628.1"/>
    <property type="molecule type" value="Genomic_DNA"/>
</dbReference>
<evidence type="ECO:0000256" key="2">
    <source>
        <dbReference type="ARBA" id="ARBA00023136"/>
    </source>
</evidence>
<keyword evidence="2 3" id="KW-0472">Membrane</keyword>
<dbReference type="PANTHER" id="PTHR22550:SF5">
    <property type="entry name" value="LEUCINE ZIPPER PROTEIN 4"/>
    <property type="match status" value="1"/>
</dbReference>
<feature type="transmembrane region" description="Helical" evidence="3">
    <location>
        <begin position="271"/>
        <end position="293"/>
    </location>
</feature>
<dbReference type="GO" id="GO:0016020">
    <property type="term" value="C:membrane"/>
    <property type="evidence" value="ECO:0007669"/>
    <property type="project" value="InterPro"/>
</dbReference>
<dbReference type="InterPro" id="IPR004995">
    <property type="entry name" value="Spore_Ger"/>
</dbReference>
<evidence type="ECO:0000313" key="5">
    <source>
        <dbReference type="Proteomes" id="UP000654993"/>
    </source>
</evidence>
<dbReference type="PANTHER" id="PTHR22550">
    <property type="entry name" value="SPORE GERMINATION PROTEIN"/>
    <property type="match status" value="1"/>
</dbReference>
<accession>A0A916VF94</accession>
<feature type="transmembrane region" description="Helical" evidence="3">
    <location>
        <begin position="378"/>
        <end position="399"/>
    </location>
</feature>
<reference evidence="4" key="2">
    <citation type="journal article" date="2021" name="Data Brief">
        <title>Draft genome sequence data of the facultative, thermophilic, xylanolytic bacterium Paenibacillus sp. strain DA-C8.</title>
        <authorList>
            <person name="Chhe C."/>
            <person name="Uke A."/>
            <person name="Baramee S."/>
            <person name="Ungkulpasvich U."/>
            <person name="Tachaapaikoon C."/>
            <person name="Pason P."/>
            <person name="Waeonukul R."/>
            <person name="Ratanakhanokchai K."/>
            <person name="Kosugi A."/>
        </authorList>
    </citation>
    <scope>NUCLEOTIDE SEQUENCE</scope>
    <source>
        <strain evidence="4">DA-C8</strain>
    </source>
</reference>
<dbReference type="Proteomes" id="UP000654993">
    <property type="component" value="Unassembled WGS sequence"/>
</dbReference>
<evidence type="ECO:0000313" key="4">
    <source>
        <dbReference type="EMBL" id="GFR37628.1"/>
    </source>
</evidence>
<keyword evidence="3" id="KW-0812">Transmembrane</keyword>
<evidence type="ECO:0000256" key="3">
    <source>
        <dbReference type="SAM" id="Phobius"/>
    </source>
</evidence>
<name>A0A916VF94_9BACL</name>
<dbReference type="GO" id="GO:0009847">
    <property type="term" value="P:spore germination"/>
    <property type="evidence" value="ECO:0007669"/>
    <property type="project" value="InterPro"/>
</dbReference>
<dbReference type="InterPro" id="IPR050768">
    <property type="entry name" value="UPF0353/GerABKA_families"/>
</dbReference>
<feature type="transmembrane region" description="Helical" evidence="3">
    <location>
        <begin position="314"/>
        <end position="333"/>
    </location>
</feature>
<dbReference type="AlphaFoldDB" id="A0A916VF94"/>
<evidence type="ECO:0000256" key="1">
    <source>
        <dbReference type="ARBA" id="ARBA00005278"/>
    </source>
</evidence>
<gene>
    <name evidence="4" type="ORF">PRECH8_09240</name>
</gene>
<feature type="transmembrane region" description="Helical" evidence="3">
    <location>
        <begin position="353"/>
        <end position="371"/>
    </location>
</feature>
<feature type="transmembrane region" description="Helical" evidence="3">
    <location>
        <begin position="436"/>
        <end position="461"/>
    </location>
</feature>
<dbReference type="Pfam" id="PF03323">
    <property type="entry name" value="GerA"/>
    <property type="match status" value="1"/>
</dbReference>
<keyword evidence="3" id="KW-1133">Transmembrane helix</keyword>
<comment type="similarity">
    <text evidence="1">Belongs to the GerABKA family.</text>
</comment>
<keyword evidence="5" id="KW-1185">Reference proteome</keyword>
<protein>
    <submittedName>
        <fullName evidence="4">Spore germination protein</fullName>
    </submittedName>
</protein>
<comment type="caution">
    <text evidence="4">The sequence shown here is derived from an EMBL/GenBank/DDBJ whole genome shotgun (WGS) entry which is preliminary data.</text>
</comment>
<sequence length="513" mass="57314">MKQKSRLLINMLGPKNSNIHPQRIPPPVYPSELPTDGQLSQQFFYDLFDGCADIRISKLKISREDPISEVILVSCDGMTNTQQINEVVIPRIMALGETDPEVPIDAAIDLELTRIEKIEQIVPKVFMGHLILYLTKQQAIYSYDASDMPGRAPEESNTELSIKGPRDGFVENVKTNVALVRKRLRTNALRYEQFVIGRKSESRVALLYIQSYIRPDLLEEARKRILRIDQDALLSSAQLEAIISDSAYSLFPLITYTGRPDFVVECLLRGRLAIIVDGAPIAIIAPVNLTLLLKSPEDQYFPAHIIGFQMSIRLLGLFIALFLPGFWIALSSYNMEQLPFPLLATVVNTRMGLPMPAPLEAFMMLALFEVFREAGVRLPKAVGQTIAVVGGIIVGDAVIRAGLSSTTMLIIAALTAVSTFTLVNQTLSASVTIIRFFVMAFASLLGMYGFILSVIAVVMYLSKLESFGIPYLTPLSPLRQQHLIPAFFKRQSREQYDTSFLHDRNNDRQSEQS</sequence>
<reference evidence="4" key="1">
    <citation type="submission" date="2020-08" db="EMBL/GenBank/DDBJ databases">
        <authorList>
            <person name="Uke A."/>
            <person name="Chhe C."/>
            <person name="Baramee S."/>
            <person name="Kosugi A."/>
        </authorList>
    </citation>
    <scope>NUCLEOTIDE SEQUENCE</scope>
    <source>
        <strain evidence="4">DA-C8</strain>
    </source>
</reference>
<feature type="transmembrane region" description="Helical" evidence="3">
    <location>
        <begin position="405"/>
        <end position="424"/>
    </location>
</feature>
<organism evidence="4 5">
    <name type="scientific">Insulibacter thermoxylanivorax</name>
    <dbReference type="NCBI Taxonomy" id="2749268"/>
    <lineage>
        <taxon>Bacteria</taxon>
        <taxon>Bacillati</taxon>
        <taxon>Bacillota</taxon>
        <taxon>Bacilli</taxon>
        <taxon>Bacillales</taxon>
        <taxon>Paenibacillaceae</taxon>
        <taxon>Insulibacter</taxon>
    </lineage>
</organism>